<organism evidence="13 14">
    <name type="scientific">Parachitinimonas caeni</name>
    <dbReference type="NCBI Taxonomy" id="3031301"/>
    <lineage>
        <taxon>Bacteria</taxon>
        <taxon>Pseudomonadati</taxon>
        <taxon>Pseudomonadota</taxon>
        <taxon>Betaproteobacteria</taxon>
        <taxon>Neisseriales</taxon>
        <taxon>Chitinibacteraceae</taxon>
        <taxon>Parachitinimonas</taxon>
    </lineage>
</organism>
<name>A0ABT7DSQ8_9NEIS</name>
<comment type="catalytic activity">
    <reaction evidence="10">
        <text>5-methyltetrahydropteroyltri-L-glutamate + L-homocysteine = tetrahydropteroyltri-L-glutamate + L-methionine</text>
        <dbReference type="Rhea" id="RHEA:21196"/>
        <dbReference type="ChEBI" id="CHEBI:57844"/>
        <dbReference type="ChEBI" id="CHEBI:58140"/>
        <dbReference type="ChEBI" id="CHEBI:58199"/>
        <dbReference type="ChEBI" id="CHEBI:58207"/>
        <dbReference type="EC" id="2.1.1.14"/>
    </reaction>
</comment>
<evidence type="ECO:0000259" key="12">
    <source>
        <dbReference type="Pfam" id="PF08267"/>
    </source>
</evidence>
<dbReference type="GO" id="GO:0032259">
    <property type="term" value="P:methylation"/>
    <property type="evidence" value="ECO:0007669"/>
    <property type="project" value="UniProtKB-KW"/>
</dbReference>
<feature type="binding site" evidence="10">
    <location>
        <position position="665"/>
    </location>
    <ligand>
        <name>Zn(2+)</name>
        <dbReference type="ChEBI" id="CHEBI:29105"/>
        <note>catalytic</note>
    </ligand>
</feature>
<keyword evidence="7 10" id="KW-0479">Metal-binding</keyword>
<evidence type="ECO:0000256" key="2">
    <source>
        <dbReference type="ARBA" id="ARBA00004681"/>
    </source>
</evidence>
<dbReference type="InterPro" id="IPR038071">
    <property type="entry name" value="UROD/MetE-like_sf"/>
</dbReference>
<dbReference type="InterPro" id="IPR002629">
    <property type="entry name" value="Met_Synth_C/arc"/>
</dbReference>
<dbReference type="HAMAP" id="MF_00172">
    <property type="entry name" value="Meth_synth"/>
    <property type="match status" value="1"/>
</dbReference>
<sequence length="802" mass="88560">MPTTHILGFPRIGARRELKLALESFWRGDSTATQLYSVGADLRRQHWQWQLDAGLDLLTVGDFAWYDQVLETAVHLGAIPARFGHDAAKLDLAAFFELARGNAHQPALELTKWFDTNYHYLKPEFDDASRFDGGVRWWIDATADAARLGRPVKTVLVGPLSLLYLANYRGTGDVLGLLPRLIPAYRRLLAELAEAGASWVQLDEPILALDLPKVWLDALAPTYRALQGAGPRLLLATYFGGVEQHAELLKSLAVDGLHLDLVRAPQQLAALVADWPVDKILSAGVIDGRNIWRTDLDAALDCLTPVQRQLGDALWLAPSCSLLHVPVDLAAEQRLDGELQSWLAFARQKLDELRLLKRGLELGRIAVHAQLAGQRAALESRRHSPRCHNPAVAARLTAIQPADWQRTLPYAERAVQQRERLQLPLLPTTTIGSFPQTAAIRSARAAHKRGELDVPTYRSAMQAEIRHAIERQQVLGLDMLVHGEAERNDMVEYFGEQLAGYAFTDFGWVQSYGSRCVKPPVLFGDVARPEPMTVEWSMYAQSQTQLPVKGMLTGPVTMLQWAFVRDDLPRSTVATQIALAIRDEVVDLEAAGIAAIQIDEPAFREGLPLKRAEWEAYLDWAVRVFRLASSGVAANCQIHTHMCYSEFNDILPAIAALDADVITIETSRSAMALLDGFASFAYPNEIGPGVYDIHSPRVPSVDEMLVLLRRAASVIPAERLWVNPDCGLKTRGWPEVEAALAAMVSAARRLRAELGEEFKVGKVLKSLESDALIQAVAGGVGQVGEQEHIEPFGNQHPGCTCH</sequence>
<proteinExistence type="inferred from homology"/>
<evidence type="ECO:0000259" key="11">
    <source>
        <dbReference type="Pfam" id="PF01717"/>
    </source>
</evidence>
<feature type="binding site" evidence="10">
    <location>
        <position position="605"/>
    </location>
    <ligand>
        <name>5-methyltetrahydropteroyltri-L-glutamate</name>
        <dbReference type="ChEBI" id="CHEBI:58207"/>
    </ligand>
</feature>
<feature type="binding site" evidence="10">
    <location>
        <position position="726"/>
    </location>
    <ligand>
        <name>Zn(2+)</name>
        <dbReference type="ChEBI" id="CHEBI:29105"/>
        <note>catalytic</note>
    </ligand>
</feature>
<evidence type="ECO:0000256" key="8">
    <source>
        <dbReference type="ARBA" id="ARBA00022833"/>
    </source>
</evidence>
<comment type="cofactor">
    <cofactor evidence="10">
        <name>Zn(2+)</name>
        <dbReference type="ChEBI" id="CHEBI:29105"/>
    </cofactor>
    <text evidence="10">Binds 1 zinc ion per subunit.</text>
</comment>
<feature type="binding site" evidence="10">
    <location>
        <position position="484"/>
    </location>
    <ligand>
        <name>L-methionine</name>
        <dbReference type="ChEBI" id="CHEBI:57844"/>
    </ligand>
</feature>
<keyword evidence="10" id="KW-0677">Repeat</keyword>
<feature type="active site" description="Proton donor" evidence="10">
    <location>
        <position position="694"/>
    </location>
</feature>
<dbReference type="InterPro" id="IPR006276">
    <property type="entry name" value="Cobalamin-indep_Met_synthase"/>
</dbReference>
<feature type="binding site" evidence="10">
    <location>
        <begin position="431"/>
        <end position="433"/>
    </location>
    <ligand>
        <name>L-homocysteine</name>
        <dbReference type="ChEBI" id="CHEBI:58199"/>
    </ligand>
</feature>
<evidence type="ECO:0000256" key="1">
    <source>
        <dbReference type="ARBA" id="ARBA00002777"/>
    </source>
</evidence>
<dbReference type="GO" id="GO:0003871">
    <property type="term" value="F:5-methyltetrahydropteroyltriglutamate-homocysteine S-methyltransferase activity"/>
    <property type="evidence" value="ECO:0007669"/>
    <property type="project" value="UniProtKB-EC"/>
</dbReference>
<feature type="domain" description="Cobalamin-independent methionine synthase MetE N-terminal" evidence="12">
    <location>
        <begin position="4"/>
        <end position="309"/>
    </location>
</feature>
<dbReference type="InterPro" id="IPR013215">
    <property type="entry name" value="Cbl-indep_Met_Synth_N"/>
</dbReference>
<keyword evidence="5 10" id="KW-0028">Amino-acid biosynthesis</keyword>
<dbReference type="PIRSF" id="PIRSF000382">
    <property type="entry name" value="MeTrfase_B12_ind"/>
    <property type="match status" value="1"/>
</dbReference>
<evidence type="ECO:0000256" key="7">
    <source>
        <dbReference type="ARBA" id="ARBA00022723"/>
    </source>
</evidence>
<reference evidence="13" key="1">
    <citation type="submission" date="2023-03" db="EMBL/GenBank/DDBJ databases">
        <title>Chitinimonas shenzhenensis gen. nov., sp. nov., a novel member of family Burkholderiaceae isolated from activated sludge collected in Shen Zhen, China.</title>
        <authorList>
            <person name="Wang X."/>
        </authorList>
    </citation>
    <scope>NUCLEOTIDE SEQUENCE</scope>
    <source>
        <strain evidence="13">DQS-5</strain>
    </source>
</reference>
<dbReference type="SUPFAM" id="SSF51726">
    <property type="entry name" value="UROD/MetE-like"/>
    <property type="match status" value="2"/>
</dbReference>
<feature type="binding site" evidence="10">
    <location>
        <position position="112"/>
    </location>
    <ligand>
        <name>5-methyltetrahydropteroyltri-L-glutamate</name>
        <dbReference type="ChEBI" id="CHEBI:58207"/>
    </ligand>
</feature>
<evidence type="ECO:0000256" key="9">
    <source>
        <dbReference type="ARBA" id="ARBA00023167"/>
    </source>
</evidence>
<comment type="function">
    <text evidence="1 10">Catalyzes the transfer of a methyl group from 5-methyltetrahydrofolate to homocysteine resulting in methionine formation.</text>
</comment>
<feature type="binding site" evidence="10">
    <location>
        <position position="599"/>
    </location>
    <ligand>
        <name>L-methionine</name>
        <dbReference type="ChEBI" id="CHEBI:57844"/>
    </ligand>
</feature>
<dbReference type="Proteomes" id="UP001172778">
    <property type="component" value="Unassembled WGS sequence"/>
</dbReference>
<protein>
    <recommendedName>
        <fullName evidence="10">5-methyltetrahydropteroyltriglutamate--homocysteine methyltransferase</fullName>
        <ecNumber evidence="10">2.1.1.14</ecNumber>
    </recommendedName>
    <alternativeName>
        <fullName evidence="10">Cobalamin-independent methionine synthase</fullName>
    </alternativeName>
    <alternativeName>
        <fullName evidence="10">Methionine synthase, vitamin-B12 independent isozyme</fullName>
    </alternativeName>
</protein>
<feature type="binding site" evidence="10">
    <location>
        <position position="484"/>
    </location>
    <ligand>
        <name>L-homocysteine</name>
        <dbReference type="ChEBI" id="CHEBI:58199"/>
    </ligand>
</feature>
<evidence type="ECO:0000313" key="13">
    <source>
        <dbReference type="EMBL" id="MDK2123105.1"/>
    </source>
</evidence>
<evidence type="ECO:0000256" key="6">
    <source>
        <dbReference type="ARBA" id="ARBA00022679"/>
    </source>
</evidence>
<feature type="binding site" evidence="10">
    <location>
        <position position="599"/>
    </location>
    <ligand>
        <name>L-homocysteine</name>
        <dbReference type="ChEBI" id="CHEBI:58199"/>
    </ligand>
</feature>
<evidence type="ECO:0000256" key="3">
    <source>
        <dbReference type="ARBA" id="ARBA00009553"/>
    </source>
</evidence>
<feature type="binding site" evidence="10">
    <location>
        <position position="641"/>
    </location>
    <ligand>
        <name>Zn(2+)</name>
        <dbReference type="ChEBI" id="CHEBI:29105"/>
        <note>catalytic</note>
    </ligand>
</feature>
<evidence type="ECO:0000256" key="4">
    <source>
        <dbReference type="ARBA" id="ARBA00022603"/>
    </source>
</evidence>
<dbReference type="EC" id="2.1.1.14" evidence="10"/>
<gene>
    <name evidence="10 13" type="primary">metE</name>
    <name evidence="13" type="ORF">PZA18_03450</name>
</gene>
<dbReference type="EMBL" id="JARRAF010000003">
    <property type="protein sequence ID" value="MDK2123105.1"/>
    <property type="molecule type" value="Genomic_DNA"/>
</dbReference>
<comment type="pathway">
    <text evidence="2 10">Amino-acid biosynthesis; L-methionine biosynthesis via de novo pathway; L-methionine from L-homocysteine (MetE route): step 1/1.</text>
</comment>
<keyword evidence="6 10" id="KW-0808">Transferase</keyword>
<comment type="caution">
    <text evidence="13">The sequence shown here is derived from an EMBL/GenBank/DDBJ whole genome shotgun (WGS) entry which is preliminary data.</text>
</comment>
<keyword evidence="14" id="KW-1185">Reference proteome</keyword>
<evidence type="ECO:0000256" key="5">
    <source>
        <dbReference type="ARBA" id="ARBA00022605"/>
    </source>
</evidence>
<feature type="binding site" evidence="10">
    <location>
        <begin position="431"/>
        <end position="433"/>
    </location>
    <ligand>
        <name>L-methionine</name>
        <dbReference type="ChEBI" id="CHEBI:57844"/>
    </ligand>
</feature>
<keyword evidence="8 10" id="KW-0862">Zinc</keyword>
<dbReference type="Gene3D" id="3.20.20.210">
    <property type="match status" value="2"/>
</dbReference>
<dbReference type="Pfam" id="PF08267">
    <property type="entry name" value="Meth_synt_1"/>
    <property type="match status" value="1"/>
</dbReference>
<dbReference type="CDD" id="cd03312">
    <property type="entry name" value="CIMS_N_terminal_like"/>
    <property type="match status" value="1"/>
</dbReference>
<feature type="binding site" evidence="10">
    <location>
        <position position="643"/>
    </location>
    <ligand>
        <name>Zn(2+)</name>
        <dbReference type="ChEBI" id="CHEBI:29105"/>
        <note>catalytic</note>
    </ligand>
</feature>
<feature type="binding site" evidence="10">
    <location>
        <begin position="515"/>
        <end position="516"/>
    </location>
    <ligand>
        <name>5-methyltetrahydropteroyltri-L-glutamate</name>
        <dbReference type="ChEBI" id="CHEBI:58207"/>
    </ligand>
</feature>
<dbReference type="NCBIfam" id="NF003556">
    <property type="entry name" value="PRK05222.1"/>
    <property type="match status" value="1"/>
</dbReference>
<feature type="binding site" evidence="10">
    <location>
        <position position="561"/>
    </location>
    <ligand>
        <name>5-methyltetrahydropteroyltri-L-glutamate</name>
        <dbReference type="ChEBI" id="CHEBI:58207"/>
    </ligand>
</feature>
<dbReference type="NCBIfam" id="TIGR01371">
    <property type="entry name" value="met_syn_B12ind"/>
    <property type="match status" value="1"/>
</dbReference>
<dbReference type="CDD" id="cd03311">
    <property type="entry name" value="CIMS_C_terminal_like"/>
    <property type="match status" value="1"/>
</dbReference>
<evidence type="ECO:0000256" key="10">
    <source>
        <dbReference type="HAMAP-Rule" id="MF_00172"/>
    </source>
</evidence>
<feature type="binding site" evidence="10">
    <location>
        <begin position="16"/>
        <end position="19"/>
    </location>
    <ligand>
        <name>5-methyltetrahydropteroyltri-L-glutamate</name>
        <dbReference type="ChEBI" id="CHEBI:58207"/>
    </ligand>
</feature>
<feature type="domain" description="Cobalamin-independent methionine synthase MetE C-terminal/archaeal" evidence="11">
    <location>
        <begin position="426"/>
        <end position="748"/>
    </location>
</feature>
<accession>A0ABT7DSQ8</accession>
<keyword evidence="4 10" id="KW-0489">Methyltransferase</keyword>
<keyword evidence="9 10" id="KW-0486">Methionine biosynthesis</keyword>
<dbReference type="PANTHER" id="PTHR30519">
    <property type="entry name" value="5-METHYLTETRAHYDROPTEROYLTRIGLUTAMATE--HOMOCYSTEINE METHYLTRANSFERASE"/>
    <property type="match status" value="1"/>
</dbReference>
<comment type="similarity">
    <text evidence="3 10">Belongs to the vitamin-B12 independent methionine synthase family.</text>
</comment>
<dbReference type="Pfam" id="PF01717">
    <property type="entry name" value="Meth_synt_2"/>
    <property type="match status" value="1"/>
</dbReference>
<evidence type="ECO:0000313" key="14">
    <source>
        <dbReference type="Proteomes" id="UP001172778"/>
    </source>
</evidence>